<organism evidence="3 4">
    <name type="scientific">Streptosporangium longisporum</name>
    <dbReference type="NCBI Taxonomy" id="46187"/>
    <lineage>
        <taxon>Bacteria</taxon>
        <taxon>Bacillati</taxon>
        <taxon>Actinomycetota</taxon>
        <taxon>Actinomycetes</taxon>
        <taxon>Streptosporangiales</taxon>
        <taxon>Streptosporangiaceae</taxon>
        <taxon>Streptosporangium</taxon>
    </lineage>
</organism>
<protein>
    <submittedName>
        <fullName evidence="3">LUD domain-containing protein</fullName>
    </submittedName>
</protein>
<name>A0ABP6KII0_9ACTN</name>
<keyword evidence="4" id="KW-1185">Reference proteome</keyword>
<dbReference type="PANTHER" id="PTHR43682:SF1">
    <property type="entry name" value="LACTATE UTILIZATION PROTEIN C"/>
    <property type="match status" value="1"/>
</dbReference>
<evidence type="ECO:0000259" key="2">
    <source>
        <dbReference type="Pfam" id="PF02589"/>
    </source>
</evidence>
<feature type="compositionally biased region" description="Gly residues" evidence="1">
    <location>
        <begin position="11"/>
        <end position="23"/>
    </location>
</feature>
<feature type="region of interest" description="Disordered" evidence="1">
    <location>
        <begin position="54"/>
        <end position="78"/>
    </location>
</feature>
<dbReference type="Pfam" id="PF02589">
    <property type="entry name" value="LUD_dom"/>
    <property type="match status" value="1"/>
</dbReference>
<dbReference type="InterPro" id="IPR037171">
    <property type="entry name" value="NagB/RpiA_transferase-like"/>
</dbReference>
<evidence type="ECO:0000256" key="1">
    <source>
        <dbReference type="SAM" id="MobiDB-lite"/>
    </source>
</evidence>
<evidence type="ECO:0000313" key="4">
    <source>
        <dbReference type="Proteomes" id="UP001499930"/>
    </source>
</evidence>
<dbReference type="Proteomes" id="UP001499930">
    <property type="component" value="Unassembled WGS sequence"/>
</dbReference>
<gene>
    <name evidence="3" type="ORF">GCM10017559_33950</name>
</gene>
<sequence>MTAGTPADGASGTGSAGGAGSAGSAGSRERILARIRAAVAGAPEVEITRAYRGSPLTAPVPASPVPVPDSGDRTRAGSSEVVERFAERVADYRAVVHVVDEDEAAATIAAALARRGAVRVVVPDGLPPGWAPADPVTDDPPLSAAELDGVDGVLTGCAVAIAETGTIVLDTGPGQGRRVLTLVPDYHLCVVRAGQITAGVPEAVGRLDPSRPLTWISGPSATSDIELDRVEGVHGPRTLEVVVIR</sequence>
<comment type="caution">
    <text evidence="3">The sequence shown here is derived from an EMBL/GenBank/DDBJ whole genome shotgun (WGS) entry which is preliminary data.</text>
</comment>
<dbReference type="PANTHER" id="PTHR43682">
    <property type="entry name" value="LACTATE UTILIZATION PROTEIN C"/>
    <property type="match status" value="1"/>
</dbReference>
<dbReference type="SUPFAM" id="SSF100950">
    <property type="entry name" value="NagB/RpiA/CoA transferase-like"/>
    <property type="match status" value="1"/>
</dbReference>
<dbReference type="EMBL" id="BAAAWD010000007">
    <property type="protein sequence ID" value="GAA3008768.1"/>
    <property type="molecule type" value="Genomic_DNA"/>
</dbReference>
<proteinExistence type="predicted"/>
<feature type="compositionally biased region" description="Low complexity" evidence="1">
    <location>
        <begin position="1"/>
        <end position="10"/>
    </location>
</feature>
<dbReference type="InterPro" id="IPR024185">
    <property type="entry name" value="FTHF_cligase-like_sf"/>
</dbReference>
<feature type="domain" description="LUD" evidence="2">
    <location>
        <begin position="149"/>
        <end position="244"/>
    </location>
</feature>
<feature type="region of interest" description="Disordered" evidence="1">
    <location>
        <begin position="1"/>
        <end position="26"/>
    </location>
</feature>
<dbReference type="Gene3D" id="3.40.50.10420">
    <property type="entry name" value="NagB/RpiA/CoA transferase-like"/>
    <property type="match status" value="1"/>
</dbReference>
<dbReference type="RefSeq" id="WP_344895534.1">
    <property type="nucleotide sequence ID" value="NZ_BAAAWD010000007.1"/>
</dbReference>
<reference evidence="4" key="1">
    <citation type="journal article" date="2019" name="Int. J. Syst. Evol. Microbiol.">
        <title>The Global Catalogue of Microorganisms (GCM) 10K type strain sequencing project: providing services to taxonomists for standard genome sequencing and annotation.</title>
        <authorList>
            <consortium name="The Broad Institute Genomics Platform"/>
            <consortium name="The Broad Institute Genome Sequencing Center for Infectious Disease"/>
            <person name="Wu L."/>
            <person name="Ma J."/>
        </authorList>
    </citation>
    <scope>NUCLEOTIDE SEQUENCE [LARGE SCALE GENOMIC DNA]</scope>
    <source>
        <strain evidence="4">JCM 3106</strain>
    </source>
</reference>
<dbReference type="InterPro" id="IPR003741">
    <property type="entry name" value="LUD_dom"/>
</dbReference>
<accession>A0ABP6KII0</accession>
<evidence type="ECO:0000313" key="3">
    <source>
        <dbReference type="EMBL" id="GAA3008768.1"/>
    </source>
</evidence>